<evidence type="ECO:0000313" key="2">
    <source>
        <dbReference type="Proteomes" id="UP000176288"/>
    </source>
</evidence>
<accession>A0A1D9MK84</accession>
<dbReference type="KEGG" id="avu:BK816_04930"/>
<dbReference type="RefSeq" id="WP_071164183.1">
    <property type="nucleotide sequence ID" value="NZ_CP017812.1"/>
</dbReference>
<evidence type="ECO:0000313" key="1">
    <source>
        <dbReference type="EMBL" id="AOZ72717.1"/>
    </source>
</evidence>
<proteinExistence type="predicted"/>
<protein>
    <submittedName>
        <fullName evidence="1">Uncharacterized protein</fullName>
    </submittedName>
</protein>
<dbReference type="AlphaFoldDB" id="A0A1D9MK84"/>
<dbReference type="OrthoDB" id="9998110at2"/>
<organism evidence="1 2">
    <name type="scientific">Boudabousia tangfeifanii</name>
    <dbReference type="NCBI Taxonomy" id="1912795"/>
    <lineage>
        <taxon>Bacteria</taxon>
        <taxon>Bacillati</taxon>
        <taxon>Actinomycetota</taxon>
        <taxon>Actinomycetes</taxon>
        <taxon>Actinomycetales</taxon>
        <taxon>Actinomycetaceae</taxon>
        <taxon>Boudabousia</taxon>
    </lineage>
</organism>
<reference evidence="1 2" key="1">
    <citation type="submission" date="2016-10" db="EMBL/GenBank/DDBJ databases">
        <title>Actinomyces aegypiusis sp. nov., isolated from the Aegypius monachus in Qinghai Tibet Plateau China.</title>
        <authorList>
            <person name="Wang Y."/>
        </authorList>
    </citation>
    <scope>NUCLEOTIDE SEQUENCE [LARGE SCALE GENOMIC DNA]</scope>
    <source>
        <strain evidence="1 2">VUL4_3</strain>
    </source>
</reference>
<dbReference type="EMBL" id="CP017812">
    <property type="protein sequence ID" value="AOZ72717.1"/>
    <property type="molecule type" value="Genomic_DNA"/>
</dbReference>
<dbReference type="Proteomes" id="UP000176288">
    <property type="component" value="Chromosome"/>
</dbReference>
<name>A0A1D9MK84_9ACTO</name>
<keyword evidence="2" id="KW-1185">Reference proteome</keyword>
<gene>
    <name evidence="1" type="ORF">BK816_04930</name>
</gene>
<sequence>MSDQEIDSQAMEEIAKMEEFLADSDMQIEMRVQNPKTGNFETVYSTYGSNASLGMGQVDAPGAYGAPLDMSTYQPDSKLSETEFEWMLADPEKYRPALLARYRARNLENPTGKFVFVTHHQYENLGGYIIEHAKVGDTIVLLDEGEYHDPASEALVLPKNSNLIAVGDPKRSLLDISIAFRANSRNRLSNFTLLKKPKKYGIAANSENLTLILSRIYIDFPGPENTGLACLVGQNAEVYLFETYLLYPPKWENYTIHVEEGASLLAEHSGLAYIRFTDQGTRGKLVDCFTNGLRVTNGADVVAQEGLFCGLNQSTIISDLSVSKRGRLVIERVVGADQGDVTFYVNDGTLFIGEMDIPQETKVNVVTEGEMMIAQVPQRQNNTYREL</sequence>